<reference evidence="9 10" key="1">
    <citation type="submission" date="2010-03" db="EMBL/GenBank/DDBJ databases">
        <title>The genome sequence of Ruminococcus obeum A2-162.</title>
        <authorList>
            <consortium name="metaHIT consortium -- http://www.metahit.eu/"/>
            <person name="Pajon A."/>
            <person name="Turner K."/>
            <person name="Parkhill J."/>
            <person name="Duncan S."/>
            <person name="Flint H."/>
        </authorList>
    </citation>
    <scope>NUCLEOTIDE SEQUENCE [LARGE SCALE GENOMIC DNA]</scope>
    <source>
        <strain evidence="9 10">A2-162</strain>
    </source>
</reference>
<keyword evidence="2" id="KW-0813">Transport</keyword>
<dbReference type="PATRIC" id="fig|657314.3.peg.1751"/>
<dbReference type="PANTHER" id="PTHR32196">
    <property type="entry name" value="ABC TRANSPORTER PERMEASE PROTEIN YPHD-RELATED-RELATED"/>
    <property type="match status" value="1"/>
</dbReference>
<dbReference type="GO" id="GO:0005886">
    <property type="term" value="C:plasma membrane"/>
    <property type="evidence" value="ECO:0007669"/>
    <property type="project" value="UniProtKB-SubCell"/>
</dbReference>
<comment type="subcellular location">
    <subcellularLocation>
        <location evidence="1">Cell membrane</location>
        <topology evidence="1">Multi-pass membrane protein</topology>
    </subcellularLocation>
</comment>
<keyword evidence="4" id="KW-0997">Cell inner membrane</keyword>
<dbReference type="RefSeq" id="WP_015542098.1">
    <property type="nucleotide sequence ID" value="NC_021022.1"/>
</dbReference>
<evidence type="ECO:0000313" key="10">
    <source>
        <dbReference type="Proteomes" id="UP000008955"/>
    </source>
</evidence>
<organism evidence="9 10">
    <name type="scientific">Blautia obeum A2-162</name>
    <dbReference type="NCBI Taxonomy" id="657314"/>
    <lineage>
        <taxon>Bacteria</taxon>
        <taxon>Bacillati</taxon>
        <taxon>Bacillota</taxon>
        <taxon>Clostridia</taxon>
        <taxon>Lachnospirales</taxon>
        <taxon>Lachnospiraceae</taxon>
        <taxon>Blautia</taxon>
    </lineage>
</organism>
<dbReference type="GO" id="GO:0022857">
    <property type="term" value="F:transmembrane transporter activity"/>
    <property type="evidence" value="ECO:0007669"/>
    <property type="project" value="InterPro"/>
</dbReference>
<keyword evidence="6 8" id="KW-1133">Transmembrane helix</keyword>
<evidence type="ECO:0000256" key="4">
    <source>
        <dbReference type="ARBA" id="ARBA00022519"/>
    </source>
</evidence>
<sequence length="322" mass="33945">MKKAKKIDGNILRLLAIFVIIIAVSGITKGTSFLNVGNLQSMAKTLTEYGLMAVGCGITMISGGIDLSTVYIANLCGIVAGLTMNESGFSIVVAIIVALIVGAACGIFNGFLVSVLKIPAMLATLGTYQLYMGIAIVASKGSTVSGVPTVYSSFAYMTVAGIPMPFIVFILMIVVISFIMGKTKFGKRVHLVGTNEKASKFAGINNVSVLIRAYMLSGIVSAVAGLLSLSRINSAKADFGSSYTMQTILISVLGGINPDGGFGSIPGVAIAVLILQMLSSYLNMFPSISNYYRDLIWGVALIAVLIMNFTIEKRRMAKLSQK</sequence>
<feature type="transmembrane region" description="Helical" evidence="8">
    <location>
        <begin position="49"/>
        <end position="82"/>
    </location>
</feature>
<evidence type="ECO:0000256" key="5">
    <source>
        <dbReference type="ARBA" id="ARBA00022692"/>
    </source>
</evidence>
<dbReference type="AlphaFoldDB" id="D4LR71"/>
<protein>
    <submittedName>
        <fullName evidence="9">Ribose/xylose/arabinose/galactoside ABC-type transport systems, permease components</fullName>
    </submittedName>
</protein>
<keyword evidence="10" id="KW-1185">Reference proteome</keyword>
<keyword evidence="3" id="KW-1003">Cell membrane</keyword>
<feature type="transmembrane region" description="Helical" evidence="8">
    <location>
        <begin position="150"/>
        <end position="180"/>
    </location>
</feature>
<feature type="transmembrane region" description="Helical" evidence="8">
    <location>
        <begin position="89"/>
        <end position="112"/>
    </location>
</feature>
<dbReference type="KEGG" id="rob:CK5_18910"/>
<feature type="transmembrane region" description="Helical" evidence="8">
    <location>
        <begin position="118"/>
        <end position="138"/>
    </location>
</feature>
<feature type="transmembrane region" description="Helical" evidence="8">
    <location>
        <begin position="209"/>
        <end position="227"/>
    </location>
</feature>
<accession>D4LR71</accession>
<keyword evidence="7 8" id="KW-0472">Membrane</keyword>
<keyword evidence="5 8" id="KW-0812">Transmembrane</keyword>
<dbReference type="CDD" id="cd06579">
    <property type="entry name" value="TM_PBP1_transp_AraH_like"/>
    <property type="match status" value="1"/>
</dbReference>
<reference evidence="9 10" key="2">
    <citation type="submission" date="2010-03" db="EMBL/GenBank/DDBJ databases">
        <authorList>
            <person name="Pajon A."/>
        </authorList>
    </citation>
    <scope>NUCLEOTIDE SEQUENCE [LARGE SCALE GENOMIC DNA]</scope>
    <source>
        <strain evidence="9 10">A2-162</strain>
    </source>
</reference>
<evidence type="ECO:0000313" key="9">
    <source>
        <dbReference type="EMBL" id="CBL23279.1"/>
    </source>
</evidence>
<dbReference type="EMBL" id="FP929054">
    <property type="protein sequence ID" value="CBL23279.1"/>
    <property type="molecule type" value="Genomic_DNA"/>
</dbReference>
<dbReference type="Proteomes" id="UP000008955">
    <property type="component" value="Chromosome"/>
</dbReference>
<evidence type="ECO:0000256" key="2">
    <source>
        <dbReference type="ARBA" id="ARBA00022448"/>
    </source>
</evidence>
<feature type="transmembrane region" description="Helical" evidence="8">
    <location>
        <begin position="295"/>
        <end position="311"/>
    </location>
</feature>
<dbReference type="HOGENOM" id="CLU_028880_0_0_9"/>
<dbReference type="PANTHER" id="PTHR32196:SF21">
    <property type="entry name" value="ABC TRANSPORTER PERMEASE PROTEIN YPHD-RELATED"/>
    <property type="match status" value="1"/>
</dbReference>
<dbReference type="InterPro" id="IPR001851">
    <property type="entry name" value="ABC_transp_permease"/>
</dbReference>
<evidence type="ECO:0000256" key="8">
    <source>
        <dbReference type="SAM" id="Phobius"/>
    </source>
</evidence>
<feature type="transmembrane region" description="Helical" evidence="8">
    <location>
        <begin position="12"/>
        <end position="29"/>
    </location>
</feature>
<name>D4LR71_9FIRM</name>
<evidence type="ECO:0000256" key="1">
    <source>
        <dbReference type="ARBA" id="ARBA00004651"/>
    </source>
</evidence>
<gene>
    <name evidence="9" type="ORF">CK5_18910</name>
</gene>
<evidence type="ECO:0000256" key="3">
    <source>
        <dbReference type="ARBA" id="ARBA00022475"/>
    </source>
</evidence>
<proteinExistence type="predicted"/>
<evidence type="ECO:0000256" key="6">
    <source>
        <dbReference type="ARBA" id="ARBA00022989"/>
    </source>
</evidence>
<evidence type="ECO:0000256" key="7">
    <source>
        <dbReference type="ARBA" id="ARBA00023136"/>
    </source>
</evidence>
<feature type="transmembrane region" description="Helical" evidence="8">
    <location>
        <begin position="248"/>
        <end position="275"/>
    </location>
</feature>
<dbReference type="Pfam" id="PF02653">
    <property type="entry name" value="BPD_transp_2"/>
    <property type="match status" value="1"/>
</dbReference>